<keyword evidence="2" id="KW-1185">Reference proteome</keyword>
<gene>
    <name evidence="1" type="ORF">LX73_1445</name>
</gene>
<proteinExistence type="predicted"/>
<protein>
    <submittedName>
        <fullName evidence="1">Uncharacterized protein</fullName>
    </submittedName>
</protein>
<dbReference type="Proteomes" id="UP000324595">
    <property type="component" value="Unassembled WGS sequence"/>
</dbReference>
<evidence type="ECO:0000313" key="2">
    <source>
        <dbReference type="Proteomes" id="UP000324595"/>
    </source>
</evidence>
<reference evidence="1 2" key="1">
    <citation type="submission" date="2019-07" db="EMBL/GenBank/DDBJ databases">
        <title>Genomic Encyclopedia of Archaeal and Bacterial Type Strains, Phase II (KMG-II): from individual species to whole genera.</title>
        <authorList>
            <person name="Goeker M."/>
        </authorList>
    </citation>
    <scope>NUCLEOTIDE SEQUENCE [LARGE SCALE GENOMIC DNA]</scope>
    <source>
        <strain evidence="1 2">DSM 21935</strain>
    </source>
</reference>
<dbReference type="AlphaFoldDB" id="A0A5D3YJQ6"/>
<accession>A0A5D3YJQ6</accession>
<evidence type="ECO:0000313" key="1">
    <source>
        <dbReference type="EMBL" id="TYP93735.1"/>
    </source>
</evidence>
<sequence>METHFEDVIMQVNDLKTVRSIITYLLGSKEGTIYMVPAFSEKDKKSTLRKLRSIVNKFDRQNPLVYRKNYCQSITAENLLQERI</sequence>
<dbReference type="EMBL" id="VNHY01000002">
    <property type="protein sequence ID" value="TYP93735.1"/>
    <property type="molecule type" value="Genomic_DNA"/>
</dbReference>
<comment type="caution">
    <text evidence="1">The sequence shown here is derived from an EMBL/GenBank/DDBJ whole genome shotgun (WGS) entry which is preliminary data.</text>
</comment>
<name>A0A5D3YJQ6_9BACT</name>
<organism evidence="1 2">
    <name type="scientific">Fodinibius salinus</name>
    <dbReference type="NCBI Taxonomy" id="860790"/>
    <lineage>
        <taxon>Bacteria</taxon>
        <taxon>Pseudomonadati</taxon>
        <taxon>Balneolota</taxon>
        <taxon>Balneolia</taxon>
        <taxon>Balneolales</taxon>
        <taxon>Balneolaceae</taxon>
        <taxon>Fodinibius</taxon>
    </lineage>
</organism>